<protein>
    <recommendedName>
        <fullName evidence="5">Lipoprotein</fullName>
    </recommendedName>
</protein>
<evidence type="ECO:0000256" key="1">
    <source>
        <dbReference type="SAM" id="MobiDB-lite"/>
    </source>
</evidence>
<feature type="region of interest" description="Disordered" evidence="1">
    <location>
        <begin position="23"/>
        <end position="46"/>
    </location>
</feature>
<proteinExistence type="predicted"/>
<dbReference type="EMBL" id="VZRB01000016">
    <property type="protein sequence ID" value="KAB1144176.1"/>
    <property type="molecule type" value="Genomic_DNA"/>
</dbReference>
<feature type="signal peptide" evidence="2">
    <location>
        <begin position="1"/>
        <end position="19"/>
    </location>
</feature>
<feature type="chain" id="PRO_5039665450" description="Lipoprotein" evidence="2">
    <location>
        <begin position="20"/>
        <end position="239"/>
    </location>
</feature>
<evidence type="ECO:0000313" key="4">
    <source>
        <dbReference type="Proteomes" id="UP000442707"/>
    </source>
</evidence>
<keyword evidence="2" id="KW-0732">Signal</keyword>
<dbReference type="PROSITE" id="PS51257">
    <property type="entry name" value="PROKAR_LIPOPROTEIN"/>
    <property type="match status" value="1"/>
</dbReference>
<organism evidence="3 4">
    <name type="scientific">Streptomyces luteolifulvus</name>
    <dbReference type="NCBI Taxonomy" id="2615112"/>
    <lineage>
        <taxon>Bacteria</taxon>
        <taxon>Bacillati</taxon>
        <taxon>Actinomycetota</taxon>
        <taxon>Actinomycetes</taxon>
        <taxon>Kitasatosporales</taxon>
        <taxon>Streptomycetaceae</taxon>
        <taxon>Streptomyces</taxon>
    </lineage>
</organism>
<accession>A0A6H9UWL7</accession>
<comment type="caution">
    <text evidence="3">The sequence shown here is derived from an EMBL/GenBank/DDBJ whole genome shotgun (WGS) entry which is preliminary data.</text>
</comment>
<gene>
    <name evidence="3" type="ORF">F7R91_22730</name>
</gene>
<keyword evidence="4" id="KW-1185">Reference proteome</keyword>
<dbReference type="RefSeq" id="WP_150950944.1">
    <property type="nucleotide sequence ID" value="NZ_VZRB01000016.1"/>
</dbReference>
<dbReference type="AlphaFoldDB" id="A0A6H9UWL7"/>
<reference evidence="3 4" key="1">
    <citation type="submission" date="2019-09" db="EMBL/GenBank/DDBJ databases">
        <title>Screening of Novel Bioactive Compounds from Soil-Associated.</title>
        <authorList>
            <person name="Zhao S."/>
        </authorList>
    </citation>
    <scope>NUCLEOTIDE SEQUENCE [LARGE SCALE GENOMIC DNA]</scope>
    <source>
        <strain evidence="3 4">HIT-DPA4</strain>
    </source>
</reference>
<dbReference type="Proteomes" id="UP000442707">
    <property type="component" value="Unassembled WGS sequence"/>
</dbReference>
<evidence type="ECO:0000313" key="3">
    <source>
        <dbReference type="EMBL" id="KAB1144176.1"/>
    </source>
</evidence>
<evidence type="ECO:0000256" key="2">
    <source>
        <dbReference type="SAM" id="SignalP"/>
    </source>
</evidence>
<evidence type="ECO:0008006" key="5">
    <source>
        <dbReference type="Google" id="ProtNLM"/>
    </source>
</evidence>
<name>A0A6H9UWL7_9ACTN</name>
<sequence>MKRAALCATAVSLSLAALTACSGGDADAKPEHSPGSSPARAKQVGPAERLAKIMVTQKDVSGRTVKEMSDDFLFAKSPDEVTVDKAACAPLVHAMNQLPLGEPQADLTRVVSTEKYGDEDVYITLTAYAAGKAEPTMAALSKGVESCGPGFTAKANGNTSTYDSIAAEDPAAAAGDETVAFKSTMTFRGVTHTLHTEAVRRDDVIAVCFSVNGLAIVKSTPSDAKLPTAVVKAQNAKLG</sequence>